<dbReference type="InterPro" id="IPR000524">
    <property type="entry name" value="Tscrpt_reg_HTH_GntR"/>
</dbReference>
<keyword evidence="3" id="KW-0804">Transcription</keyword>
<dbReference type="PANTHER" id="PTHR44846:SF17">
    <property type="entry name" value="GNTR-FAMILY TRANSCRIPTIONAL REGULATOR"/>
    <property type="match status" value="1"/>
</dbReference>
<dbReference type="EMBL" id="BMNG01000001">
    <property type="protein sequence ID" value="GGO35666.1"/>
    <property type="molecule type" value="Genomic_DNA"/>
</dbReference>
<dbReference type="SUPFAM" id="SSF64288">
    <property type="entry name" value="Chorismate lyase-like"/>
    <property type="match status" value="1"/>
</dbReference>
<reference evidence="7" key="1">
    <citation type="journal article" date="2019" name="Int. J. Syst. Evol. Microbiol.">
        <title>The Global Catalogue of Microorganisms (GCM) 10K type strain sequencing project: providing services to taxonomists for standard genome sequencing and annotation.</title>
        <authorList>
            <consortium name="The Broad Institute Genomics Platform"/>
            <consortium name="The Broad Institute Genome Sequencing Center for Infectious Disease"/>
            <person name="Wu L."/>
            <person name="Ma J."/>
        </authorList>
    </citation>
    <scope>NUCLEOTIDE SEQUENCE [LARGE SCALE GENOMIC DNA]</scope>
    <source>
        <strain evidence="7">CGMCC 4.7349</strain>
    </source>
</reference>
<evidence type="ECO:0000313" key="7">
    <source>
        <dbReference type="Proteomes" id="UP000656881"/>
    </source>
</evidence>
<comment type="caution">
    <text evidence="6">The sequence shown here is derived from an EMBL/GenBank/DDBJ whole genome shotgun (WGS) entry which is preliminary data.</text>
</comment>
<dbReference type="RefSeq" id="WP_189172702.1">
    <property type="nucleotide sequence ID" value="NZ_BMNG01000001.1"/>
</dbReference>
<dbReference type="SMART" id="SM00345">
    <property type="entry name" value="HTH_GNTR"/>
    <property type="match status" value="1"/>
</dbReference>
<dbReference type="PROSITE" id="PS50949">
    <property type="entry name" value="HTH_GNTR"/>
    <property type="match status" value="1"/>
</dbReference>
<dbReference type="Pfam" id="PF00392">
    <property type="entry name" value="GntR"/>
    <property type="match status" value="1"/>
</dbReference>
<proteinExistence type="predicted"/>
<evidence type="ECO:0000259" key="5">
    <source>
        <dbReference type="PROSITE" id="PS50949"/>
    </source>
</evidence>
<evidence type="ECO:0000256" key="4">
    <source>
        <dbReference type="SAM" id="MobiDB-lite"/>
    </source>
</evidence>
<dbReference type="Gene3D" id="1.10.10.10">
    <property type="entry name" value="Winged helix-like DNA-binding domain superfamily/Winged helix DNA-binding domain"/>
    <property type="match status" value="1"/>
</dbReference>
<keyword evidence="2" id="KW-0238">DNA-binding</keyword>
<accession>A0ABQ2LIR8</accession>
<dbReference type="SUPFAM" id="SSF46785">
    <property type="entry name" value="Winged helix' DNA-binding domain"/>
    <property type="match status" value="1"/>
</dbReference>
<keyword evidence="1" id="KW-0805">Transcription regulation</keyword>
<evidence type="ECO:0000256" key="3">
    <source>
        <dbReference type="ARBA" id="ARBA00023163"/>
    </source>
</evidence>
<dbReference type="InterPro" id="IPR028978">
    <property type="entry name" value="Chorismate_lyase_/UTRA_dom_sf"/>
</dbReference>
<evidence type="ECO:0000256" key="1">
    <source>
        <dbReference type="ARBA" id="ARBA00023015"/>
    </source>
</evidence>
<organism evidence="6 7">
    <name type="scientific">Streptomyces lasiicapitis</name>
    <dbReference type="NCBI Taxonomy" id="1923961"/>
    <lineage>
        <taxon>Bacteria</taxon>
        <taxon>Bacillati</taxon>
        <taxon>Actinomycetota</taxon>
        <taxon>Actinomycetes</taxon>
        <taxon>Kitasatosporales</taxon>
        <taxon>Streptomycetaceae</taxon>
        <taxon>Streptomyces</taxon>
    </lineage>
</organism>
<feature type="region of interest" description="Disordered" evidence="4">
    <location>
        <begin position="252"/>
        <end position="274"/>
    </location>
</feature>
<evidence type="ECO:0000256" key="2">
    <source>
        <dbReference type="ARBA" id="ARBA00023125"/>
    </source>
</evidence>
<dbReference type="Gene3D" id="3.40.1410.10">
    <property type="entry name" value="Chorismate lyase-like"/>
    <property type="match status" value="1"/>
</dbReference>
<gene>
    <name evidence="6" type="ORF">GCM10012286_06680</name>
</gene>
<sequence length="274" mass="29443">MAATDNSRPFIERRPSMYMQVAEHLAGQIRDGTYAGGDLLPSEATLTATFGVSKSTVRSAIAELRGMGLVSVSQGKQPMVRYQSSSTAALTVDRSVYRTGKTWQTPGDLSEAEAPAVSRITVDGQPAVLLDQQDQDAICVDRTFHDPQTGIRVAHRVIIPLATAAEVPALAEQPDAPLDDLYARLADGRTLAITESVTARLPYPDERTALGLADASPLLITYRLISDADSQRALICEELRAAASRVQLSYPITPTRRPAAKKTTASRSKPEPSA</sequence>
<feature type="domain" description="HTH gntR-type" evidence="5">
    <location>
        <begin position="15"/>
        <end position="83"/>
    </location>
</feature>
<dbReference type="CDD" id="cd07377">
    <property type="entry name" value="WHTH_GntR"/>
    <property type="match status" value="1"/>
</dbReference>
<dbReference type="PRINTS" id="PR00035">
    <property type="entry name" value="HTHGNTR"/>
</dbReference>
<dbReference type="InterPro" id="IPR036388">
    <property type="entry name" value="WH-like_DNA-bd_sf"/>
</dbReference>
<dbReference type="Proteomes" id="UP000656881">
    <property type="component" value="Unassembled WGS sequence"/>
</dbReference>
<dbReference type="PANTHER" id="PTHR44846">
    <property type="entry name" value="MANNOSYL-D-GLYCERATE TRANSPORT/METABOLISM SYSTEM REPRESSOR MNGR-RELATED"/>
    <property type="match status" value="1"/>
</dbReference>
<protein>
    <recommendedName>
        <fullName evidence="5">HTH gntR-type domain-containing protein</fullName>
    </recommendedName>
</protein>
<name>A0ABQ2LIR8_9ACTN</name>
<keyword evidence="7" id="KW-1185">Reference proteome</keyword>
<evidence type="ECO:0000313" key="6">
    <source>
        <dbReference type="EMBL" id="GGO35666.1"/>
    </source>
</evidence>
<dbReference type="InterPro" id="IPR050679">
    <property type="entry name" value="Bact_HTH_transcr_reg"/>
</dbReference>
<dbReference type="InterPro" id="IPR036390">
    <property type="entry name" value="WH_DNA-bd_sf"/>
</dbReference>